<dbReference type="AlphaFoldDB" id="G0R6E0"/>
<keyword evidence="2" id="KW-0732">Signal</keyword>
<proteinExistence type="predicted"/>
<name>G0R6E0_ICHMU</name>
<evidence type="ECO:0000313" key="4">
    <source>
        <dbReference type="Proteomes" id="UP000008983"/>
    </source>
</evidence>
<accession>G0R6E0</accession>
<keyword evidence="1" id="KW-0175">Coiled coil</keyword>
<dbReference type="Proteomes" id="UP000008983">
    <property type="component" value="Unassembled WGS sequence"/>
</dbReference>
<dbReference type="InParanoid" id="G0R6E0"/>
<reference evidence="3 4" key="1">
    <citation type="submission" date="2011-07" db="EMBL/GenBank/DDBJ databases">
        <authorList>
            <person name="Coyne R."/>
            <person name="Brami D."/>
            <person name="Johnson J."/>
            <person name="Hostetler J."/>
            <person name="Hannick L."/>
            <person name="Clark T."/>
            <person name="Cassidy-Hanley D."/>
            <person name="Inman J."/>
        </authorList>
    </citation>
    <scope>NUCLEOTIDE SEQUENCE [LARGE SCALE GENOMIC DNA]</scope>
    <source>
        <strain evidence="3 4">G5</strain>
    </source>
</reference>
<feature type="signal peptide" evidence="2">
    <location>
        <begin position="1"/>
        <end position="19"/>
    </location>
</feature>
<feature type="coiled-coil region" evidence="1">
    <location>
        <begin position="243"/>
        <end position="373"/>
    </location>
</feature>
<dbReference type="eggNOG" id="ENOG502STBN">
    <property type="taxonomic scope" value="Eukaryota"/>
</dbReference>
<feature type="chain" id="PRO_5003408170" evidence="2">
    <location>
        <begin position="20"/>
        <end position="403"/>
    </location>
</feature>
<organism evidence="3 4">
    <name type="scientific">Ichthyophthirius multifiliis</name>
    <name type="common">White spot disease agent</name>
    <name type="synonym">Ich</name>
    <dbReference type="NCBI Taxonomy" id="5932"/>
    <lineage>
        <taxon>Eukaryota</taxon>
        <taxon>Sar</taxon>
        <taxon>Alveolata</taxon>
        <taxon>Ciliophora</taxon>
        <taxon>Intramacronucleata</taxon>
        <taxon>Oligohymenophorea</taxon>
        <taxon>Hymenostomatida</taxon>
        <taxon>Ophryoglenina</taxon>
        <taxon>Ichthyophthirius</taxon>
    </lineage>
</organism>
<keyword evidence="4" id="KW-1185">Reference proteome</keyword>
<sequence>MNKQLLCLFLVLCIFIVRADRSSEQAFETKDNVNRATELLQELLNDVHSNLNDLDKDKETNKPLLEKDIQNQNDVLAQSIVHCKSEEAQLKDYEDKLQTTRDYIEYLKQRMVDNLNRLDSLNQARCQQNASFIKDMKNYNLALRLIEFLRIQIQNKDNFSLIEKKLLMQKINVLFQLYEQHDTNGLQLLQQYVNDPLYDIKQDYTEKGRNAEQIGNKHIDNNKDDLSLEGFVNGERQTWAGYKRQLLDLLDKFEAKIKENKSQAQQDEINSAMHLAEFQAQVEKENKELAKSLEAAITQEAKLVRLVEQYTQNSKKCREQISQQEKLISDSEEYLKKKISEYNSKRAALLEEIQLLEEVLAIYNQKVQSNEDDFKDRVDAVSEGNFDDSYNKREVPEYRLLGN</sequence>
<evidence type="ECO:0000313" key="3">
    <source>
        <dbReference type="EMBL" id="EGR26962.1"/>
    </source>
</evidence>
<protein>
    <submittedName>
        <fullName evidence="3">Uncharacterized protein</fullName>
    </submittedName>
</protein>
<dbReference type="RefSeq" id="XP_004023846.1">
    <property type="nucleotide sequence ID" value="XM_004023797.1"/>
</dbReference>
<feature type="coiled-coil region" evidence="1">
    <location>
        <begin position="83"/>
        <end position="110"/>
    </location>
</feature>
<evidence type="ECO:0000256" key="1">
    <source>
        <dbReference type="SAM" id="Coils"/>
    </source>
</evidence>
<gene>
    <name evidence="3" type="ORF">IMG5_204130</name>
</gene>
<dbReference type="EMBL" id="GL984396">
    <property type="protein sequence ID" value="EGR26962.1"/>
    <property type="molecule type" value="Genomic_DNA"/>
</dbReference>
<dbReference type="GeneID" id="14903006"/>
<dbReference type="OrthoDB" id="294097at2759"/>
<evidence type="ECO:0000256" key="2">
    <source>
        <dbReference type="SAM" id="SignalP"/>
    </source>
</evidence>